<name>A0ABT9BRG3_9MICO</name>
<keyword evidence="3" id="KW-1185">Reference proteome</keyword>
<feature type="domain" description="NADPH-dependent FMN reductase-like" evidence="1">
    <location>
        <begin position="1"/>
        <end position="140"/>
    </location>
</feature>
<accession>A0ABT9BRG3</accession>
<dbReference type="SUPFAM" id="SSF52218">
    <property type="entry name" value="Flavoproteins"/>
    <property type="match status" value="1"/>
</dbReference>
<organism evidence="2 3">
    <name type="scientific">Antiquaquibacter soli</name>
    <dbReference type="NCBI Taxonomy" id="3064523"/>
    <lineage>
        <taxon>Bacteria</taxon>
        <taxon>Bacillati</taxon>
        <taxon>Actinomycetota</taxon>
        <taxon>Actinomycetes</taxon>
        <taxon>Micrococcales</taxon>
        <taxon>Microbacteriaceae</taxon>
        <taxon>Antiquaquibacter</taxon>
    </lineage>
</organism>
<comment type="caution">
    <text evidence="2">The sequence shown here is derived from an EMBL/GenBank/DDBJ whole genome shotgun (WGS) entry which is preliminary data.</text>
</comment>
<dbReference type="RefSeq" id="WP_305004035.1">
    <property type="nucleotide sequence ID" value="NZ_JAUQUB010000007.1"/>
</dbReference>
<dbReference type="PANTHER" id="PTHR30543">
    <property type="entry name" value="CHROMATE REDUCTASE"/>
    <property type="match status" value="1"/>
</dbReference>
<proteinExistence type="predicted"/>
<dbReference type="InterPro" id="IPR005025">
    <property type="entry name" value="FMN_Rdtase-like_dom"/>
</dbReference>
<dbReference type="EMBL" id="JAUQUB010000007">
    <property type="protein sequence ID" value="MDO7883607.1"/>
    <property type="molecule type" value="Genomic_DNA"/>
</dbReference>
<evidence type="ECO:0000313" key="2">
    <source>
        <dbReference type="EMBL" id="MDO7883607.1"/>
    </source>
</evidence>
<gene>
    <name evidence="2" type="ORF">Q5716_15340</name>
</gene>
<dbReference type="Proteomes" id="UP001241072">
    <property type="component" value="Unassembled WGS sequence"/>
</dbReference>
<dbReference type="InterPro" id="IPR050712">
    <property type="entry name" value="NAD(P)H-dep_reductase"/>
</dbReference>
<dbReference type="Gene3D" id="3.40.50.360">
    <property type="match status" value="1"/>
</dbReference>
<evidence type="ECO:0000259" key="1">
    <source>
        <dbReference type="Pfam" id="PF03358"/>
    </source>
</evidence>
<dbReference type="EC" id="1.-.-.-" evidence="2"/>
<protein>
    <submittedName>
        <fullName evidence="2">NAD(P)H-dependent oxidoreductase</fullName>
        <ecNumber evidence="2">1.-.-.-</ecNumber>
    </submittedName>
</protein>
<sequence>MKLMIIVGSVRPGRAGLPIAQWVHQRASSEGRFDVDFVDLAELALPFMDEPAHPAKRQYTKPHTIAWSERVDAADAFILVSPEYNHSYSPVLKNALDYLSQEWRHKPVSIVSYGGVSAGSRGVAALEPVLTTIGLVKAGANVEINFVGQHVQDGVFHPEQKHDSILHTVFNQLHDLSSALTTLRTPV</sequence>
<keyword evidence="2" id="KW-0560">Oxidoreductase</keyword>
<dbReference type="Pfam" id="PF03358">
    <property type="entry name" value="FMN_red"/>
    <property type="match status" value="1"/>
</dbReference>
<dbReference type="GO" id="GO:0016491">
    <property type="term" value="F:oxidoreductase activity"/>
    <property type="evidence" value="ECO:0007669"/>
    <property type="project" value="UniProtKB-KW"/>
</dbReference>
<dbReference type="PANTHER" id="PTHR30543:SF21">
    <property type="entry name" value="NAD(P)H-DEPENDENT FMN REDUCTASE LOT6"/>
    <property type="match status" value="1"/>
</dbReference>
<evidence type="ECO:0000313" key="3">
    <source>
        <dbReference type="Proteomes" id="UP001241072"/>
    </source>
</evidence>
<dbReference type="InterPro" id="IPR029039">
    <property type="entry name" value="Flavoprotein-like_sf"/>
</dbReference>
<reference evidence="2 3" key="1">
    <citation type="submission" date="2023-07" db="EMBL/GenBank/DDBJ databases">
        <title>Protaetiibacter sp. nov WY-16 isolated from soil.</title>
        <authorList>
            <person name="Liu B."/>
            <person name="Wan Y."/>
        </authorList>
    </citation>
    <scope>NUCLEOTIDE SEQUENCE [LARGE SCALE GENOMIC DNA]</scope>
    <source>
        <strain evidence="2 3">WY-16</strain>
    </source>
</reference>